<evidence type="ECO:0000313" key="8">
    <source>
        <dbReference type="EMBL" id="MBO1428020.1"/>
    </source>
</evidence>
<keyword evidence="3" id="KW-0285">Flavoprotein</keyword>
<accession>A0ABS3M9A6</accession>
<dbReference type="InterPro" id="IPR050416">
    <property type="entry name" value="FAD-linked_Oxidoreductase"/>
</dbReference>
<dbReference type="Pfam" id="PF08031">
    <property type="entry name" value="BBE"/>
    <property type="match status" value="1"/>
</dbReference>
<organism evidence="8 9">
    <name type="scientific">Bradyrhizobium quebecense</name>
    <dbReference type="NCBI Taxonomy" id="2748629"/>
    <lineage>
        <taxon>Bacteria</taxon>
        <taxon>Pseudomonadati</taxon>
        <taxon>Pseudomonadota</taxon>
        <taxon>Alphaproteobacteria</taxon>
        <taxon>Hyphomicrobiales</taxon>
        <taxon>Nitrobacteraceae</taxon>
        <taxon>Bradyrhizobium</taxon>
    </lineage>
</organism>
<dbReference type="SUPFAM" id="SSF56176">
    <property type="entry name" value="FAD-binding/transporter-associated domain-like"/>
    <property type="match status" value="1"/>
</dbReference>
<dbReference type="PANTHER" id="PTHR42973:SF39">
    <property type="entry name" value="FAD-BINDING PCMH-TYPE DOMAIN-CONTAINING PROTEIN"/>
    <property type="match status" value="1"/>
</dbReference>
<evidence type="ECO:0000256" key="5">
    <source>
        <dbReference type="ARBA" id="ARBA00023002"/>
    </source>
</evidence>
<evidence type="ECO:0000256" key="3">
    <source>
        <dbReference type="ARBA" id="ARBA00022630"/>
    </source>
</evidence>
<feature type="region of interest" description="Disordered" evidence="6">
    <location>
        <begin position="30"/>
        <end position="50"/>
    </location>
</feature>
<dbReference type="InterPro" id="IPR016169">
    <property type="entry name" value="FAD-bd_PCMH_sub2"/>
</dbReference>
<dbReference type="Gene3D" id="3.30.465.10">
    <property type="match status" value="2"/>
</dbReference>
<dbReference type="EMBL" id="JAGEPA010000001">
    <property type="protein sequence ID" value="MBO1428020.1"/>
    <property type="molecule type" value="Genomic_DNA"/>
</dbReference>
<evidence type="ECO:0000256" key="1">
    <source>
        <dbReference type="ARBA" id="ARBA00001974"/>
    </source>
</evidence>
<keyword evidence="9" id="KW-1185">Reference proteome</keyword>
<dbReference type="InterPro" id="IPR016166">
    <property type="entry name" value="FAD-bd_PCMH"/>
</dbReference>
<keyword evidence="5" id="KW-0560">Oxidoreductase</keyword>
<sequence length="609" mass="65333">MNRRELLIGAALTPMARWIGPGPVAAAQGASNSSQIFRRTRPSNPQWPSAASWNRLNEQTDGRLMAVKSPLAACQDSPTGPACRDVFKGLKNPYYIGDDPALTQTTGYLDAWASQPSVYAVAARNTGDVVAAVNFARDNNLRLVVRGGGHSYLGTSSAPDSLMIWTRAMHDITLHDSFVPQGCLDPPQPAVTIGAGAIWMHVYNEVTTRGGRYVQGGGCGTVGVAGLVQGGGFGSYSKNYGTAAASLLEAEIVTADGLVRIANARSNPDLFWALRGGGGGTFGVVTRLTLRTHELPDVFGFASMTIKAASHASFRRLVSAFVDLYADRLHNRHWGEIVNIKPGNTLDVQLSFLGLDRQQADELWQPFILFVTAAEAEFTFTRPPSIRTGPAAHRWDAAYIRQRAPQAILSDDRPGAPAENVFWAANLSEAGHFIHGFESLWLPASLLSGVERPRLVEALLAAAHHATVELHFQKGLAGGSEAAIASAKETATNPAVIDAFVLAIIASEGPPAYSGLSGHEPDLADARKNAAGITKAVGELRKVAPDGGAYLAESSFFEPKWQQAYWGPNYKRLLEIKQKYDPAGLFFVRHGVGSDDWSDDGFTRLATHP</sequence>
<reference evidence="8" key="1">
    <citation type="journal article" date="2021" name="Int. J. Syst. Evol. Microbiol.">
        <title>Bradyrhizobium septentrionale sp. nov. (sv. septentrionale) and Bradyrhizobium quebecense sp. nov. (sv. septentrionale) associated with legumes native to Canada possess rearranged symbiosis genes and numerous insertion sequences.</title>
        <authorList>
            <person name="Bromfield E.S.P."/>
            <person name="Cloutier S."/>
        </authorList>
    </citation>
    <scope>NUCLEOTIDE SEQUENCE</scope>
    <source>
        <strain evidence="8">12S5</strain>
    </source>
</reference>
<dbReference type="Gene3D" id="3.40.462.20">
    <property type="match status" value="1"/>
</dbReference>
<evidence type="ECO:0000313" key="9">
    <source>
        <dbReference type="Proteomes" id="UP000692816"/>
    </source>
</evidence>
<dbReference type="RefSeq" id="WP_207829795.1">
    <property type="nucleotide sequence ID" value="NZ_CP088282.1"/>
</dbReference>
<feature type="domain" description="FAD-binding PCMH-type" evidence="7">
    <location>
        <begin position="112"/>
        <end position="295"/>
    </location>
</feature>
<comment type="caution">
    <text evidence="8">The sequence shown here is derived from an EMBL/GenBank/DDBJ whole genome shotgun (WGS) entry which is preliminary data.</text>
</comment>
<dbReference type="InterPro" id="IPR012951">
    <property type="entry name" value="BBE"/>
</dbReference>
<protein>
    <submittedName>
        <fullName evidence="8">FAD-binding oxidoreductase</fullName>
    </submittedName>
</protein>
<dbReference type="Pfam" id="PF01565">
    <property type="entry name" value="FAD_binding_4"/>
    <property type="match status" value="1"/>
</dbReference>
<comment type="cofactor">
    <cofactor evidence="1">
        <name>FAD</name>
        <dbReference type="ChEBI" id="CHEBI:57692"/>
    </cofactor>
</comment>
<evidence type="ECO:0000259" key="7">
    <source>
        <dbReference type="PROSITE" id="PS51387"/>
    </source>
</evidence>
<dbReference type="PANTHER" id="PTHR42973">
    <property type="entry name" value="BINDING OXIDOREDUCTASE, PUTATIVE (AFU_ORTHOLOGUE AFUA_1G17690)-RELATED"/>
    <property type="match status" value="1"/>
</dbReference>
<evidence type="ECO:0000256" key="2">
    <source>
        <dbReference type="ARBA" id="ARBA00005466"/>
    </source>
</evidence>
<keyword evidence="4" id="KW-0274">FAD</keyword>
<evidence type="ECO:0000256" key="6">
    <source>
        <dbReference type="SAM" id="MobiDB-lite"/>
    </source>
</evidence>
<dbReference type="PROSITE" id="PS51387">
    <property type="entry name" value="FAD_PCMH"/>
    <property type="match status" value="1"/>
</dbReference>
<dbReference type="InterPro" id="IPR006094">
    <property type="entry name" value="Oxid_FAD_bind_N"/>
</dbReference>
<comment type="similarity">
    <text evidence="2">Belongs to the oxygen-dependent FAD-linked oxidoreductase family.</text>
</comment>
<proteinExistence type="inferred from homology"/>
<dbReference type="Proteomes" id="UP000692816">
    <property type="component" value="Unassembled WGS sequence"/>
</dbReference>
<dbReference type="InterPro" id="IPR036318">
    <property type="entry name" value="FAD-bd_PCMH-like_sf"/>
</dbReference>
<gene>
    <name evidence="8" type="ORF">J4P68_01030</name>
</gene>
<name>A0ABS3M9A6_9BRAD</name>
<evidence type="ECO:0000256" key="4">
    <source>
        <dbReference type="ARBA" id="ARBA00022827"/>
    </source>
</evidence>